<evidence type="ECO:0000256" key="1">
    <source>
        <dbReference type="SAM" id="SignalP"/>
    </source>
</evidence>
<sequence length="164" mass="17194">MAARFLPPLLAVALICASQAPAQEDDAGRVRGTLDLTVLAWSVRGTQTDSAWHDDGASTSIRFVAAPEEADPSPRLTVSLSLTNDDEPEVTAAEVLLDRGDTELTASGKNLELTVTDFQRQGSDIAVTGNLSAALTKANMVVSSTEEPDATLDVSFKATLPPAN</sequence>
<dbReference type="RefSeq" id="WP_093361084.1">
    <property type="nucleotide sequence ID" value="NZ_FOLG01000007.1"/>
</dbReference>
<accession>A0A1I1KTU0</accession>
<feature type="signal peptide" evidence="1">
    <location>
        <begin position="1"/>
        <end position="22"/>
    </location>
</feature>
<reference evidence="2 3" key="1">
    <citation type="submission" date="2016-10" db="EMBL/GenBank/DDBJ databases">
        <authorList>
            <person name="de Groot N.N."/>
        </authorList>
    </citation>
    <scope>NUCLEOTIDE SEQUENCE [LARGE SCALE GENOMIC DNA]</scope>
    <source>
        <strain evidence="2 3">DSM 19548</strain>
    </source>
</reference>
<dbReference type="AlphaFoldDB" id="A0A1I1KTU0"/>
<keyword evidence="3" id="KW-1185">Reference proteome</keyword>
<organism evidence="2 3">
    <name type="scientific">Tropicimonas isoalkanivorans</name>
    <dbReference type="NCBI Taxonomy" id="441112"/>
    <lineage>
        <taxon>Bacteria</taxon>
        <taxon>Pseudomonadati</taxon>
        <taxon>Pseudomonadota</taxon>
        <taxon>Alphaproteobacteria</taxon>
        <taxon>Rhodobacterales</taxon>
        <taxon>Roseobacteraceae</taxon>
        <taxon>Tropicimonas</taxon>
    </lineage>
</organism>
<keyword evidence="1" id="KW-0732">Signal</keyword>
<protein>
    <submittedName>
        <fullName evidence="2">Uncharacterized protein</fullName>
    </submittedName>
</protein>
<name>A0A1I1KTU0_9RHOB</name>
<proteinExistence type="predicted"/>
<evidence type="ECO:0000313" key="2">
    <source>
        <dbReference type="EMBL" id="SFC64234.1"/>
    </source>
</evidence>
<dbReference type="EMBL" id="FOLG01000007">
    <property type="protein sequence ID" value="SFC64234.1"/>
    <property type="molecule type" value="Genomic_DNA"/>
</dbReference>
<feature type="chain" id="PRO_5011646709" evidence="1">
    <location>
        <begin position="23"/>
        <end position="164"/>
    </location>
</feature>
<dbReference type="STRING" id="441112.SAMN04488094_10783"/>
<evidence type="ECO:0000313" key="3">
    <source>
        <dbReference type="Proteomes" id="UP000198728"/>
    </source>
</evidence>
<dbReference type="Proteomes" id="UP000198728">
    <property type="component" value="Unassembled WGS sequence"/>
</dbReference>
<gene>
    <name evidence="2" type="ORF">SAMN04488094_10783</name>
</gene>